<dbReference type="STRING" id="314287.GB2207_09061"/>
<dbReference type="HOGENOM" id="CLU_2167316_0_0_6"/>
<dbReference type="OrthoDB" id="9878503at2"/>
<accession>Q1YUW1</accession>
<dbReference type="Proteomes" id="UP000005555">
    <property type="component" value="Unassembled WGS sequence"/>
</dbReference>
<dbReference type="AlphaFoldDB" id="Q1YUW1"/>
<dbReference type="EMBL" id="AAPI01000001">
    <property type="protein sequence ID" value="EAS47947.1"/>
    <property type="molecule type" value="Genomic_DNA"/>
</dbReference>
<keyword evidence="2" id="KW-1185">Reference proteome</keyword>
<reference evidence="1 2" key="1">
    <citation type="submission" date="2006-03" db="EMBL/GenBank/DDBJ databases">
        <authorList>
            <person name="Giovannoni S.J."/>
            <person name="Cho J.-C."/>
            <person name="Ferriera S."/>
            <person name="Johnson J."/>
            <person name="Kravitz S."/>
            <person name="Halpern A."/>
            <person name="Remington K."/>
            <person name="Beeson K."/>
            <person name="Tran B."/>
            <person name="Rogers Y.-H."/>
            <person name="Friedman R."/>
            <person name="Venter J.C."/>
        </authorList>
    </citation>
    <scope>NUCLEOTIDE SEQUENCE [LARGE SCALE GENOMIC DNA]</scope>
    <source>
        <strain evidence="1 2">HTCC2207</strain>
    </source>
</reference>
<sequence>MSNSDLKVTVSGGHANIGNINQGDHGHLETTQSTIFQAADLDTFEQSISNIAAHNNIDFAEYQALQSQVAELIKHPEKPGFFGAVETLCEKYKWALKPLSVLFAMFIKNN</sequence>
<organism evidence="1 2">
    <name type="scientific">gamma proteobacterium HTCC2207</name>
    <dbReference type="NCBI Taxonomy" id="314287"/>
    <lineage>
        <taxon>Bacteria</taxon>
        <taxon>Pseudomonadati</taxon>
        <taxon>Pseudomonadota</taxon>
        <taxon>Gammaproteobacteria</taxon>
        <taxon>Cellvibrionales</taxon>
        <taxon>Porticoccaceae</taxon>
        <taxon>SAR92 clade</taxon>
    </lineage>
</organism>
<gene>
    <name evidence="1" type="ORF">GB2207_09061</name>
</gene>
<comment type="caution">
    <text evidence="1">The sequence shown here is derived from an EMBL/GenBank/DDBJ whole genome shotgun (WGS) entry which is preliminary data.</text>
</comment>
<name>Q1YUW1_9GAMM</name>
<evidence type="ECO:0000313" key="1">
    <source>
        <dbReference type="EMBL" id="EAS47947.1"/>
    </source>
</evidence>
<proteinExistence type="predicted"/>
<protein>
    <submittedName>
        <fullName evidence="1">Uncharacterized protein</fullName>
    </submittedName>
</protein>
<evidence type="ECO:0000313" key="2">
    <source>
        <dbReference type="Proteomes" id="UP000005555"/>
    </source>
</evidence>